<keyword evidence="4" id="KW-0813">Transport</keyword>
<dbReference type="GO" id="GO:0046872">
    <property type="term" value="F:metal ion binding"/>
    <property type="evidence" value="ECO:0007669"/>
    <property type="project" value="UniProtKB-KW"/>
</dbReference>
<dbReference type="Pfam" id="PF13085">
    <property type="entry name" value="Fer2_3"/>
    <property type="match status" value="1"/>
</dbReference>
<evidence type="ECO:0000256" key="4">
    <source>
        <dbReference type="ARBA" id="ARBA00022448"/>
    </source>
</evidence>
<keyword evidence="15" id="KW-0496">Mitochondrion</keyword>
<proteinExistence type="inferred from homology"/>
<evidence type="ECO:0000259" key="17">
    <source>
        <dbReference type="PROSITE" id="PS51379"/>
    </source>
</evidence>
<dbReference type="InterPro" id="IPR025192">
    <property type="entry name" value="Succ_DH/fum_Rdtase_N"/>
</dbReference>
<dbReference type="GO" id="GO:0006099">
    <property type="term" value="P:tricarboxylic acid cycle"/>
    <property type="evidence" value="ECO:0007669"/>
    <property type="project" value="UniProtKB-KW"/>
</dbReference>
<dbReference type="PANTHER" id="PTHR11921:SF29">
    <property type="entry name" value="SUCCINATE DEHYDROGENASE [UBIQUINONE] IRON-SULFUR SUBUNIT, MITOCHONDRIAL"/>
    <property type="match status" value="1"/>
</dbReference>
<feature type="domain" description="2Fe-2S ferredoxin-type" evidence="16">
    <location>
        <begin position="61"/>
        <end position="151"/>
    </location>
</feature>
<keyword evidence="9" id="KW-0249">Electron transport</keyword>
<reference evidence="18 19" key="1">
    <citation type="submission" date="2024-03" db="EMBL/GenBank/DDBJ databases">
        <title>The Acrasis kona genome and developmental transcriptomes reveal deep origins of eukaryotic multicellular pathways.</title>
        <authorList>
            <person name="Sheikh S."/>
            <person name="Fu C.-J."/>
            <person name="Brown M.W."/>
            <person name="Baldauf S.L."/>
        </authorList>
    </citation>
    <scope>NUCLEOTIDE SEQUENCE [LARGE SCALE GENOMIC DNA]</scope>
    <source>
        <strain evidence="18 19">ATCC MYA-3509</strain>
    </source>
</reference>
<dbReference type="PROSITE" id="PS00197">
    <property type="entry name" value="2FE2S_FER_1"/>
    <property type="match status" value="1"/>
</dbReference>
<dbReference type="NCBIfam" id="TIGR00384">
    <property type="entry name" value="dhsB"/>
    <property type="match status" value="1"/>
</dbReference>
<keyword evidence="7 15" id="KW-0001">2Fe-2S</keyword>
<evidence type="ECO:0000259" key="16">
    <source>
        <dbReference type="PROSITE" id="PS51085"/>
    </source>
</evidence>
<dbReference type="InterPro" id="IPR006058">
    <property type="entry name" value="2Fe2S_fd_BS"/>
</dbReference>
<dbReference type="PROSITE" id="PS51085">
    <property type="entry name" value="2FE2S_FER_2"/>
    <property type="match status" value="1"/>
</dbReference>
<evidence type="ECO:0000256" key="1">
    <source>
        <dbReference type="ARBA" id="ARBA00004443"/>
    </source>
</evidence>
<keyword evidence="12 15" id="KW-0411">Iron-sulfur</keyword>
<keyword evidence="10" id="KW-0560">Oxidoreductase</keyword>
<evidence type="ECO:0000256" key="6">
    <source>
        <dbReference type="ARBA" id="ARBA00022532"/>
    </source>
</evidence>
<dbReference type="FunFam" id="1.10.1060.10:FF:000001">
    <property type="entry name" value="Succinate dehydrogenase iron-sulfur subunit SdhB"/>
    <property type="match status" value="1"/>
</dbReference>
<keyword evidence="8 15" id="KW-0479">Metal-binding</keyword>
<comment type="function">
    <text evidence="15">Iron-sulfur protein (IP) subunit of succinate dehydrogenase (SDH) that is involved in complex II of the mitochondrial electron transport chain and is responsible for transferring electrons from succinate to ubiquinone (coenzyme Q).</text>
</comment>
<keyword evidence="6" id="KW-0816">Tricarboxylic acid cycle</keyword>
<evidence type="ECO:0000256" key="8">
    <source>
        <dbReference type="ARBA" id="ARBA00022723"/>
    </source>
</evidence>
<dbReference type="InterPro" id="IPR050573">
    <property type="entry name" value="SDH/FRD_Iron-Sulfur"/>
</dbReference>
<dbReference type="Gene3D" id="3.10.20.30">
    <property type="match status" value="1"/>
</dbReference>
<dbReference type="EC" id="1.3.5.1" evidence="15"/>
<evidence type="ECO:0000313" key="19">
    <source>
        <dbReference type="Proteomes" id="UP001431209"/>
    </source>
</evidence>
<keyword evidence="13 15" id="KW-0003">3Fe-4S</keyword>
<dbReference type="InterPro" id="IPR009051">
    <property type="entry name" value="Helical_ferredxn"/>
</dbReference>
<dbReference type="InterPro" id="IPR001041">
    <property type="entry name" value="2Fe-2S_ferredoxin-type"/>
</dbReference>
<dbReference type="InterPro" id="IPR017900">
    <property type="entry name" value="4Fe4S_Fe_S_CS"/>
</dbReference>
<comment type="cofactor">
    <cofactor evidence="15">
        <name>[4Fe-4S] cluster</name>
        <dbReference type="ChEBI" id="CHEBI:49883"/>
    </cofactor>
    <text evidence="15">Binds 1 [4Fe-4S] cluster.</text>
</comment>
<dbReference type="SUPFAM" id="SSF54292">
    <property type="entry name" value="2Fe-2S ferredoxin-like"/>
    <property type="match status" value="1"/>
</dbReference>
<dbReference type="AlphaFoldDB" id="A0AAW2YUB3"/>
<dbReference type="GO" id="GO:0009055">
    <property type="term" value="F:electron transfer activity"/>
    <property type="evidence" value="ECO:0007669"/>
    <property type="project" value="InterPro"/>
</dbReference>
<comment type="pathway">
    <text evidence="2 15">Carbohydrate metabolism; tricarboxylic acid cycle; fumarate from succinate (eukaryal route): step 1/1.</text>
</comment>
<dbReference type="Proteomes" id="UP001431209">
    <property type="component" value="Unassembled WGS sequence"/>
</dbReference>
<evidence type="ECO:0000313" key="18">
    <source>
        <dbReference type="EMBL" id="KAL0480224.1"/>
    </source>
</evidence>
<protein>
    <recommendedName>
        <fullName evidence="15">Succinate dehydrogenase [ubiquinone] iron-sulfur subunit, mitochondrial</fullName>
        <ecNumber evidence="15">1.3.5.1</ecNumber>
    </recommendedName>
</protein>
<keyword evidence="19" id="KW-1185">Reference proteome</keyword>
<organism evidence="18 19">
    <name type="scientific">Acrasis kona</name>
    <dbReference type="NCBI Taxonomy" id="1008807"/>
    <lineage>
        <taxon>Eukaryota</taxon>
        <taxon>Discoba</taxon>
        <taxon>Heterolobosea</taxon>
        <taxon>Tetramitia</taxon>
        <taxon>Eutetramitia</taxon>
        <taxon>Acrasidae</taxon>
        <taxon>Acrasis</taxon>
    </lineage>
</organism>
<dbReference type="InterPro" id="IPR012675">
    <property type="entry name" value="Beta-grasp_dom_sf"/>
</dbReference>
<comment type="cofactor">
    <cofactor evidence="15">
        <name>[2Fe-2S] cluster</name>
        <dbReference type="ChEBI" id="CHEBI:190135"/>
    </cofactor>
    <text evidence="15">Binds 1 [2Fe-2S] cluster.</text>
</comment>
<evidence type="ECO:0000256" key="7">
    <source>
        <dbReference type="ARBA" id="ARBA00022714"/>
    </source>
</evidence>
<dbReference type="SUPFAM" id="SSF46548">
    <property type="entry name" value="alpha-helical ferredoxin"/>
    <property type="match status" value="1"/>
</dbReference>
<dbReference type="Pfam" id="PF13534">
    <property type="entry name" value="Fer4_17"/>
    <property type="match status" value="1"/>
</dbReference>
<keyword evidence="15" id="KW-0999">Mitochondrion inner membrane</keyword>
<dbReference type="GO" id="GO:0008177">
    <property type="term" value="F:succinate dehydrogenase (quinone) activity"/>
    <property type="evidence" value="ECO:0007669"/>
    <property type="project" value="UniProtKB-EC"/>
</dbReference>
<evidence type="ECO:0000256" key="10">
    <source>
        <dbReference type="ARBA" id="ARBA00023002"/>
    </source>
</evidence>
<sequence length="318" mass="36777">MLTNSKALARTIPAIRATIQPQVRFQSTSETVLGLGQRLKSIFSSEDGPKKMPELVQYRIFKYDPQVDNEPYIQSWYLEYSKNSPMLLDDLFRIKNTKDEGLAFRRSCREGICGSCAMNVNGKNALACTYKVGDHISDVKPYISVYPLPHMPIVKDLAVDMKHFYMQYKSIDPYLKEVNVLDSFIKDRINPKPGFKHDRRLSKFHFTLKPHKKENLQSKKNRALIDGLYECILCACCSTSCPSYWWNRDKYLGPAVLLQAYRWVVDSRDRALKERLDYLNDVYRLYRCHTILNCIKCCPKSLSPAEAISNIKSMISLT</sequence>
<evidence type="ECO:0000256" key="14">
    <source>
        <dbReference type="ARBA" id="ARBA00049220"/>
    </source>
</evidence>
<dbReference type="PANTHER" id="PTHR11921">
    <property type="entry name" value="SUCCINATE DEHYDROGENASE IRON-SULFUR PROTEIN"/>
    <property type="match status" value="1"/>
</dbReference>
<evidence type="ECO:0000256" key="12">
    <source>
        <dbReference type="ARBA" id="ARBA00023014"/>
    </source>
</evidence>
<evidence type="ECO:0000256" key="5">
    <source>
        <dbReference type="ARBA" id="ARBA00022485"/>
    </source>
</evidence>
<dbReference type="EMBL" id="JAOPGA020000642">
    <property type="protein sequence ID" value="KAL0480224.1"/>
    <property type="molecule type" value="Genomic_DNA"/>
</dbReference>
<dbReference type="GO" id="GO:0005743">
    <property type="term" value="C:mitochondrial inner membrane"/>
    <property type="evidence" value="ECO:0007669"/>
    <property type="project" value="UniProtKB-SubCell"/>
</dbReference>
<dbReference type="GO" id="GO:0051538">
    <property type="term" value="F:3 iron, 4 sulfur cluster binding"/>
    <property type="evidence" value="ECO:0007669"/>
    <property type="project" value="UniProtKB-KW"/>
</dbReference>
<evidence type="ECO:0000256" key="2">
    <source>
        <dbReference type="ARBA" id="ARBA00004788"/>
    </source>
</evidence>
<keyword evidence="5 15" id="KW-0004">4Fe-4S</keyword>
<evidence type="ECO:0000256" key="9">
    <source>
        <dbReference type="ARBA" id="ARBA00022982"/>
    </source>
</evidence>
<comment type="subcellular location">
    <subcellularLocation>
        <location evidence="1 15">Mitochondrion inner membrane</location>
        <topology evidence="1 15">Peripheral membrane protein</topology>
        <orientation evidence="1 15">Matrix side</orientation>
    </subcellularLocation>
</comment>
<evidence type="ECO:0000256" key="13">
    <source>
        <dbReference type="ARBA" id="ARBA00023291"/>
    </source>
</evidence>
<comment type="similarity">
    <text evidence="3 15">Belongs to the succinate dehydrogenase/fumarate reductase iron-sulfur protein family.</text>
</comment>
<dbReference type="PROSITE" id="PS00198">
    <property type="entry name" value="4FE4S_FER_1"/>
    <property type="match status" value="1"/>
</dbReference>
<comment type="cofactor">
    <cofactor evidence="15">
        <name>[3Fe-4S] cluster</name>
        <dbReference type="ChEBI" id="CHEBI:21137"/>
    </cofactor>
    <text evidence="15">Binds 1 [3Fe-4S] cluster.</text>
</comment>
<dbReference type="InterPro" id="IPR004489">
    <property type="entry name" value="Succ_DH/fum_Rdtase_Fe-S"/>
</dbReference>
<name>A0AAW2YUB3_9EUKA</name>
<evidence type="ECO:0000256" key="15">
    <source>
        <dbReference type="RuleBase" id="RU361237"/>
    </source>
</evidence>
<dbReference type="GO" id="GO:0051539">
    <property type="term" value="F:4 iron, 4 sulfur cluster binding"/>
    <property type="evidence" value="ECO:0007669"/>
    <property type="project" value="UniProtKB-KW"/>
</dbReference>
<evidence type="ECO:0000256" key="11">
    <source>
        <dbReference type="ARBA" id="ARBA00023004"/>
    </source>
</evidence>
<comment type="caution">
    <text evidence="18">The sequence shown here is derived from an EMBL/GenBank/DDBJ whole genome shotgun (WGS) entry which is preliminary data.</text>
</comment>
<comment type="catalytic activity">
    <reaction evidence="14">
        <text>a quinone + succinate = fumarate + a quinol</text>
        <dbReference type="Rhea" id="RHEA:40523"/>
        <dbReference type="ChEBI" id="CHEBI:24646"/>
        <dbReference type="ChEBI" id="CHEBI:29806"/>
        <dbReference type="ChEBI" id="CHEBI:30031"/>
        <dbReference type="ChEBI" id="CHEBI:132124"/>
        <dbReference type="EC" id="1.3.5.1"/>
    </reaction>
</comment>
<keyword evidence="15" id="KW-0472">Membrane</keyword>
<dbReference type="GO" id="GO:0022904">
    <property type="term" value="P:respiratory electron transport chain"/>
    <property type="evidence" value="ECO:0007669"/>
    <property type="project" value="TreeGrafter"/>
</dbReference>
<gene>
    <name evidence="18" type="ORF">AKO1_007181</name>
</gene>
<keyword evidence="11 15" id="KW-0408">Iron</keyword>
<dbReference type="CDD" id="cd00207">
    <property type="entry name" value="fer2"/>
    <property type="match status" value="1"/>
</dbReference>
<dbReference type="InterPro" id="IPR036010">
    <property type="entry name" value="2Fe-2S_ferredoxin-like_sf"/>
</dbReference>
<dbReference type="InterPro" id="IPR017896">
    <property type="entry name" value="4Fe4S_Fe-S-bd"/>
</dbReference>
<dbReference type="Gene3D" id="1.10.1060.10">
    <property type="entry name" value="Alpha-helical ferredoxin"/>
    <property type="match status" value="1"/>
</dbReference>
<dbReference type="PROSITE" id="PS51379">
    <property type="entry name" value="4FE4S_FER_2"/>
    <property type="match status" value="1"/>
</dbReference>
<dbReference type="GO" id="GO:0051537">
    <property type="term" value="F:2 iron, 2 sulfur cluster binding"/>
    <property type="evidence" value="ECO:0007669"/>
    <property type="project" value="UniProtKB-KW"/>
</dbReference>
<feature type="domain" description="4Fe-4S ferredoxin-type" evidence="17">
    <location>
        <begin position="221"/>
        <end position="251"/>
    </location>
</feature>
<evidence type="ECO:0000256" key="3">
    <source>
        <dbReference type="ARBA" id="ARBA00009433"/>
    </source>
</evidence>
<accession>A0AAW2YUB3</accession>